<feature type="compositionally biased region" description="Basic and acidic residues" evidence="1">
    <location>
        <begin position="14"/>
        <end position="24"/>
    </location>
</feature>
<feature type="compositionally biased region" description="Polar residues" evidence="1">
    <location>
        <begin position="330"/>
        <end position="355"/>
    </location>
</feature>
<feature type="compositionally biased region" description="Polar residues" evidence="1">
    <location>
        <begin position="584"/>
        <end position="610"/>
    </location>
</feature>
<feature type="compositionally biased region" description="Polar residues" evidence="1">
    <location>
        <begin position="116"/>
        <end position="129"/>
    </location>
</feature>
<protein>
    <submittedName>
        <fullName evidence="2">Uncharacterized protein</fullName>
    </submittedName>
</protein>
<feature type="non-terminal residue" evidence="2">
    <location>
        <position position="681"/>
    </location>
</feature>
<feature type="compositionally biased region" description="Basic residues" evidence="1">
    <location>
        <begin position="1"/>
        <end position="12"/>
    </location>
</feature>
<proteinExistence type="predicted"/>
<keyword evidence="3" id="KW-1185">Reference proteome</keyword>
<name>A0A0R3URR0_MESCO</name>
<feature type="compositionally biased region" description="Polar residues" evidence="1">
    <location>
        <begin position="645"/>
        <end position="663"/>
    </location>
</feature>
<gene>
    <name evidence="2" type="ORF">MCOS_LOCUS10566</name>
</gene>
<feature type="compositionally biased region" description="Polar residues" evidence="1">
    <location>
        <begin position="259"/>
        <end position="295"/>
    </location>
</feature>
<feature type="compositionally biased region" description="Basic and acidic residues" evidence="1">
    <location>
        <begin position="304"/>
        <end position="317"/>
    </location>
</feature>
<feature type="compositionally biased region" description="Polar residues" evidence="1">
    <location>
        <begin position="226"/>
        <end position="244"/>
    </location>
</feature>
<feature type="compositionally biased region" description="Polar residues" evidence="1">
    <location>
        <begin position="27"/>
        <end position="36"/>
    </location>
</feature>
<feature type="compositionally biased region" description="Low complexity" evidence="1">
    <location>
        <begin position="572"/>
        <end position="583"/>
    </location>
</feature>
<feature type="compositionally biased region" description="Polar residues" evidence="1">
    <location>
        <begin position="84"/>
        <end position="100"/>
    </location>
</feature>
<sequence>MVRRRRSRRVKPIKVSEETPRGDANEPQESAVSTNPVDKARVATSQSQTRESESVSGGGVPHVPRRRPETSFELLCEDDDENYVGSSQADLPTPSQSYQIQPGEMPRPSYECTRRPSASPTHSTAKSPTMSQNLNAAMSSEASGTLAEIVTHSRSMPNTPAVCAKRPRSEGILQLSLTGPETEISTPFKVEPQQVTHVIHGTAPQPTRNLRAQWSQIQHAEMIHQVPTTDTQPMSISRPTQGYHSTMGPEEVPHASQGPAPQTQTPSRRLSQNPYTQTRDQNSLTRIQPMSTSRPTPRRYSAVRTRETARPVRDHAPRTFSHRQTPPRRLSQNLYTQTRDQNSLTRIQPMSTSRPTPRRYSAVRTRETARPVRGPAPHYMDDNDTYVRSSKSLLPTPSQSSQSQPREMPRPSYDCTRRPSASPTHTTANSPAMSQNLNRSMSSEASGTLPSFHDTTHQTLAHSRSPSQQLPPPTVCPQFSNAPSQPSTSFPPTPLDSATSRSPTSTQSPLKCPSSTSALPPTPTHSSQLRLAERNPSFRLTSPQPPASLPSTSGPRSIVVHPKLSPPDFDASSPSTLSQPTTSEQCSESHSTEMQPQPSATSSQTPTNPQLLSMETSMQTMPTPQILHTTDEHFDMLTDPDLAYSSESLPSTSQSDQKSQNAEMQWEQHGLNFSEMCMRKW</sequence>
<feature type="region of interest" description="Disordered" evidence="1">
    <location>
        <begin position="225"/>
        <end position="610"/>
    </location>
</feature>
<feature type="compositionally biased region" description="Polar residues" evidence="1">
    <location>
        <begin position="419"/>
        <end position="449"/>
    </location>
</feature>
<evidence type="ECO:0000256" key="1">
    <source>
        <dbReference type="SAM" id="MobiDB-lite"/>
    </source>
</evidence>
<feature type="compositionally biased region" description="Low complexity" evidence="1">
    <location>
        <begin position="513"/>
        <end position="527"/>
    </location>
</feature>
<dbReference type="EMBL" id="UXSR01006620">
    <property type="protein sequence ID" value="VDD84563.1"/>
    <property type="molecule type" value="Genomic_DNA"/>
</dbReference>
<evidence type="ECO:0000313" key="2">
    <source>
        <dbReference type="EMBL" id="VDD84563.1"/>
    </source>
</evidence>
<organism evidence="2 3">
    <name type="scientific">Mesocestoides corti</name>
    <name type="common">Flatworm</name>
    <dbReference type="NCBI Taxonomy" id="53468"/>
    <lineage>
        <taxon>Eukaryota</taxon>
        <taxon>Metazoa</taxon>
        <taxon>Spiralia</taxon>
        <taxon>Lophotrochozoa</taxon>
        <taxon>Platyhelminthes</taxon>
        <taxon>Cestoda</taxon>
        <taxon>Eucestoda</taxon>
        <taxon>Cyclophyllidea</taxon>
        <taxon>Mesocestoididae</taxon>
        <taxon>Mesocestoides</taxon>
    </lineage>
</organism>
<evidence type="ECO:0000313" key="3">
    <source>
        <dbReference type="Proteomes" id="UP000267029"/>
    </source>
</evidence>
<dbReference type="Proteomes" id="UP000267029">
    <property type="component" value="Unassembled WGS sequence"/>
</dbReference>
<dbReference type="AlphaFoldDB" id="A0A0R3URR0"/>
<feature type="region of interest" description="Disordered" evidence="1">
    <location>
        <begin position="641"/>
        <end position="664"/>
    </location>
</feature>
<reference evidence="2 3" key="1">
    <citation type="submission" date="2018-10" db="EMBL/GenBank/DDBJ databases">
        <authorList>
            <consortium name="Pathogen Informatics"/>
        </authorList>
    </citation>
    <scope>NUCLEOTIDE SEQUENCE [LARGE SCALE GENOMIC DNA]</scope>
</reference>
<feature type="compositionally biased region" description="Low complexity" evidence="1">
    <location>
        <begin position="389"/>
        <end position="412"/>
    </location>
</feature>
<accession>A0A0R3URR0</accession>
<feature type="compositionally biased region" description="Polar residues" evidence="1">
    <location>
        <begin position="457"/>
        <end position="468"/>
    </location>
</feature>
<feature type="compositionally biased region" description="Polar residues" evidence="1">
    <location>
        <begin position="496"/>
        <end position="509"/>
    </location>
</feature>
<feature type="region of interest" description="Disordered" evidence="1">
    <location>
        <begin position="1"/>
        <end position="129"/>
    </location>
</feature>